<dbReference type="WBParaSite" id="JU765_v2.g2456.t1">
    <property type="protein sequence ID" value="JU765_v2.g2456.t1"/>
    <property type="gene ID" value="JU765_v2.g2456"/>
</dbReference>
<dbReference type="Proteomes" id="UP000887576">
    <property type="component" value="Unplaced"/>
</dbReference>
<accession>A0AC34R182</accession>
<evidence type="ECO:0000313" key="2">
    <source>
        <dbReference type="WBParaSite" id="JU765_v2.g2456.t1"/>
    </source>
</evidence>
<protein>
    <submittedName>
        <fullName evidence="2">Uncharacterized protein</fullName>
    </submittedName>
</protein>
<reference evidence="2" key="1">
    <citation type="submission" date="2022-11" db="UniProtKB">
        <authorList>
            <consortium name="WormBaseParasite"/>
        </authorList>
    </citation>
    <scope>IDENTIFICATION</scope>
</reference>
<name>A0AC34R182_9BILA</name>
<sequence>FFQSPIPKPAVEINNAQSNYTNGELNPDRYQQPPVIDCPNPIIIKEVSLDDKKSKIEKKNSNNDDGEKIPIPLPPPPSCIATEQQEIKIDKPISNGTTVGVKREVFAKDKKISMDSTAHEKLIHLLDEAEKRVEQMR</sequence>
<organism evidence="1 2">
    <name type="scientific">Panagrolaimus sp. JU765</name>
    <dbReference type="NCBI Taxonomy" id="591449"/>
    <lineage>
        <taxon>Eukaryota</taxon>
        <taxon>Metazoa</taxon>
        <taxon>Ecdysozoa</taxon>
        <taxon>Nematoda</taxon>
        <taxon>Chromadorea</taxon>
        <taxon>Rhabditida</taxon>
        <taxon>Tylenchina</taxon>
        <taxon>Panagrolaimomorpha</taxon>
        <taxon>Panagrolaimoidea</taxon>
        <taxon>Panagrolaimidae</taxon>
        <taxon>Panagrolaimus</taxon>
    </lineage>
</organism>
<evidence type="ECO:0000313" key="1">
    <source>
        <dbReference type="Proteomes" id="UP000887576"/>
    </source>
</evidence>
<proteinExistence type="predicted"/>